<dbReference type="GO" id="GO:0070475">
    <property type="term" value="P:rRNA base methylation"/>
    <property type="evidence" value="ECO:0007669"/>
    <property type="project" value="UniProtKB-UniRule"/>
</dbReference>
<dbReference type="STRING" id="1437059.A6A05_01805"/>
<dbReference type="EMBL" id="LWQU01000141">
    <property type="protein sequence ID" value="OAN50101.1"/>
    <property type="molecule type" value="Genomic_DNA"/>
</dbReference>
<protein>
    <recommendedName>
        <fullName evidence="1">Ribosomal RNA large subunit methyltransferase J</fullName>
        <ecNumber evidence="1">2.1.1.266</ecNumber>
    </recommendedName>
    <alternativeName>
        <fullName evidence="1">23S rRNA (adenine(2030)-N6)-methyltransferase</fullName>
    </alternativeName>
    <alternativeName>
        <fullName evidence="1">23S rRNA m6A2030 methyltransferase</fullName>
    </alternativeName>
</protein>
<dbReference type="OrthoDB" id="9791274at2"/>
<reference evidence="2 3" key="1">
    <citation type="submission" date="2016-04" db="EMBL/GenBank/DDBJ databases">
        <title>Draft genome sequence of freshwater magnetotactic bacteria Magnetospirillum marisnigri SP-1 and Magnetospirillum moscoviense BB-1.</title>
        <authorList>
            <person name="Koziaeva V."/>
            <person name="Dziuba M.V."/>
            <person name="Ivanov T.M."/>
            <person name="Kuznetsov B."/>
            <person name="Grouzdev D.S."/>
        </authorList>
    </citation>
    <scope>NUCLEOTIDE SEQUENCE [LARGE SCALE GENOMIC DNA]</scope>
    <source>
        <strain evidence="2 3">BB-1</strain>
    </source>
</reference>
<name>A0A178MN28_9PROT</name>
<comment type="caution">
    <text evidence="2">The sequence shown here is derived from an EMBL/GenBank/DDBJ whole genome shotgun (WGS) entry which is preliminary data.</text>
</comment>
<dbReference type="EC" id="2.1.1.266" evidence="1"/>
<comment type="catalytic activity">
    <reaction evidence="1">
        <text>adenosine(2030) in 23S rRNA + S-adenosyl-L-methionine = N(6)-methyladenosine(2030) in 23S rRNA + S-adenosyl-L-homocysteine + H(+)</text>
        <dbReference type="Rhea" id="RHEA:43736"/>
        <dbReference type="Rhea" id="RHEA-COMP:10668"/>
        <dbReference type="Rhea" id="RHEA-COMP:10669"/>
        <dbReference type="ChEBI" id="CHEBI:15378"/>
        <dbReference type="ChEBI" id="CHEBI:57856"/>
        <dbReference type="ChEBI" id="CHEBI:59789"/>
        <dbReference type="ChEBI" id="CHEBI:74411"/>
        <dbReference type="ChEBI" id="CHEBI:74449"/>
        <dbReference type="EC" id="2.1.1.266"/>
    </reaction>
</comment>
<keyword evidence="1" id="KW-0808">Transferase</keyword>
<keyword evidence="1" id="KW-0949">S-adenosyl-L-methionine</keyword>
<dbReference type="GO" id="GO:0005829">
    <property type="term" value="C:cytosol"/>
    <property type="evidence" value="ECO:0007669"/>
    <property type="project" value="TreeGrafter"/>
</dbReference>
<dbReference type="GO" id="GO:0003723">
    <property type="term" value="F:RNA binding"/>
    <property type="evidence" value="ECO:0007669"/>
    <property type="project" value="UniProtKB-UniRule"/>
</dbReference>
<feature type="site" description="Interaction with substrate rRNA" evidence="1">
    <location>
        <position position="3"/>
    </location>
</feature>
<dbReference type="InterPro" id="IPR029063">
    <property type="entry name" value="SAM-dependent_MTases_sf"/>
</dbReference>
<dbReference type="SUPFAM" id="SSF53335">
    <property type="entry name" value="S-adenosyl-L-methionine-dependent methyltransferases"/>
    <property type="match status" value="1"/>
</dbReference>
<feature type="active site" description="Proton acceptor" evidence="1">
    <location>
        <position position="163"/>
    </location>
</feature>
<comment type="subunit">
    <text evidence="1">Monomer.</text>
</comment>
<feature type="binding site" evidence="1">
    <location>
        <position position="99"/>
    </location>
    <ligand>
        <name>S-adenosyl-L-methionine</name>
        <dbReference type="ChEBI" id="CHEBI:59789"/>
    </ligand>
</feature>
<feature type="binding site" evidence="1">
    <location>
        <position position="18"/>
    </location>
    <ligand>
        <name>S-adenosyl-L-methionine</name>
        <dbReference type="ChEBI" id="CHEBI:59789"/>
    </ligand>
</feature>
<gene>
    <name evidence="1" type="primary">rlmJ</name>
    <name evidence="2" type="ORF">A6A05_01805</name>
</gene>
<proteinExistence type="inferred from homology"/>
<evidence type="ECO:0000256" key="1">
    <source>
        <dbReference type="HAMAP-Rule" id="MF_00934"/>
    </source>
</evidence>
<dbReference type="AlphaFoldDB" id="A0A178MN28"/>
<comment type="function">
    <text evidence="1">Specifically methylates the adenine in position 2030 of 23S rRNA.</text>
</comment>
<feature type="binding site" evidence="1">
    <location>
        <position position="41"/>
    </location>
    <ligand>
        <name>S-adenosyl-L-methionine</name>
        <dbReference type="ChEBI" id="CHEBI:59789"/>
    </ligand>
</feature>
<keyword evidence="1" id="KW-0694">RNA-binding</keyword>
<evidence type="ECO:0000313" key="3">
    <source>
        <dbReference type="Proteomes" id="UP000078543"/>
    </source>
</evidence>
<comment type="similarity">
    <text evidence="1">Belongs to the RlmJ family.</text>
</comment>
<accession>A0A178MN28</accession>
<dbReference type="PANTHER" id="PTHR37426:SF1">
    <property type="entry name" value="RIBOSOMAL RNA LARGE SUBUNIT METHYLTRANSFERASE J"/>
    <property type="match status" value="1"/>
</dbReference>
<organism evidence="2 3">
    <name type="scientific">Magnetospirillum moscoviense</name>
    <dbReference type="NCBI Taxonomy" id="1437059"/>
    <lineage>
        <taxon>Bacteria</taxon>
        <taxon>Pseudomonadati</taxon>
        <taxon>Pseudomonadota</taxon>
        <taxon>Alphaproteobacteria</taxon>
        <taxon>Rhodospirillales</taxon>
        <taxon>Rhodospirillaceae</taxon>
        <taxon>Magnetospirillum</taxon>
    </lineage>
</organism>
<dbReference type="Proteomes" id="UP000078543">
    <property type="component" value="Unassembled WGS sequence"/>
</dbReference>
<feature type="binding site" evidence="1">
    <location>
        <position position="117"/>
    </location>
    <ligand>
        <name>S-adenosyl-L-methionine</name>
        <dbReference type="ChEBI" id="CHEBI:59789"/>
    </ligand>
</feature>
<feature type="binding site" evidence="1">
    <location>
        <begin position="142"/>
        <end position="143"/>
    </location>
    <ligand>
        <name>S-adenosyl-L-methionine</name>
        <dbReference type="ChEBI" id="CHEBI:59789"/>
    </ligand>
</feature>
<dbReference type="Pfam" id="PF04378">
    <property type="entry name" value="RsmJ"/>
    <property type="match status" value="1"/>
</dbReference>
<keyword evidence="1" id="KW-0698">rRNA processing</keyword>
<dbReference type="GO" id="GO:0036307">
    <property type="term" value="F:23S rRNA (adenine(2030)-N(6))-methyltransferase activity"/>
    <property type="evidence" value="ECO:0007669"/>
    <property type="project" value="UniProtKB-UniRule"/>
</dbReference>
<keyword evidence="1" id="KW-0489">Methyltransferase</keyword>
<keyword evidence="3" id="KW-1185">Reference proteome</keyword>
<feature type="binding site" evidence="1">
    <location>
        <position position="163"/>
    </location>
    <ligand>
        <name>S-adenosyl-L-methionine</name>
        <dbReference type="ChEBI" id="CHEBI:59789"/>
    </ligand>
</feature>
<dbReference type="InterPro" id="IPR007473">
    <property type="entry name" value="RlmJ"/>
</dbReference>
<sequence length="278" mass="30548">MNYRHAYHAGNFADVHKHATLGLMIEHLTRKEAAFAYLDTHAGLGLYDLTSVQAEKTGEWQAGIARVMAAPNPPPSAAPLLRVVRTLNPDGALRFYPGSPAVVAALSRPHDRLALCELHPEDAADLRRRFAADARVGVHHRDGYDGIKALVPPPERRGLVLVDPPFEKPGEFERMRGGLAQGLKRWSTGIYALWYPIKDREPVARFHADLSMMGLKSAFAAELMIKPGDNPQTLNGCGLVVVNPPWQLDTAMAELLPWLAEALAPGIGSWRVEPLTLR</sequence>
<evidence type="ECO:0000313" key="2">
    <source>
        <dbReference type="EMBL" id="OAN50101.1"/>
    </source>
</evidence>
<dbReference type="Gene3D" id="3.40.50.150">
    <property type="entry name" value="Vaccinia Virus protein VP39"/>
    <property type="match status" value="1"/>
</dbReference>
<dbReference type="PANTHER" id="PTHR37426">
    <property type="entry name" value="RIBOSOMAL RNA LARGE SUBUNIT METHYLTRANSFERASE J"/>
    <property type="match status" value="1"/>
</dbReference>
<dbReference type="HAMAP" id="MF_00934">
    <property type="entry name" value="23SrRNA_methyltr_J"/>
    <property type="match status" value="1"/>
</dbReference>